<feature type="region of interest" description="Disordered" evidence="1">
    <location>
        <begin position="127"/>
        <end position="148"/>
    </location>
</feature>
<dbReference type="OrthoDB" id="3030369at2759"/>
<evidence type="ECO:0000256" key="1">
    <source>
        <dbReference type="SAM" id="MobiDB-lite"/>
    </source>
</evidence>
<protein>
    <recommendedName>
        <fullName evidence="5">Extracellular membrane protein CFEM domain-containing protein</fullName>
    </recommendedName>
</protein>
<feature type="chain" id="PRO_5022688377" description="Extracellular membrane protein CFEM domain-containing protein" evidence="2">
    <location>
        <begin position="19"/>
        <end position="217"/>
    </location>
</feature>
<evidence type="ECO:0008006" key="5">
    <source>
        <dbReference type="Google" id="ProtNLM"/>
    </source>
</evidence>
<evidence type="ECO:0000256" key="2">
    <source>
        <dbReference type="SAM" id="SignalP"/>
    </source>
</evidence>
<evidence type="ECO:0000313" key="3">
    <source>
        <dbReference type="EMBL" id="TFK43092.1"/>
    </source>
</evidence>
<evidence type="ECO:0000313" key="4">
    <source>
        <dbReference type="Proteomes" id="UP000308652"/>
    </source>
</evidence>
<keyword evidence="4" id="KW-1185">Reference proteome</keyword>
<keyword evidence="2" id="KW-0732">Signal</keyword>
<name>A0A5C3MCN2_9AGAR</name>
<feature type="signal peptide" evidence="2">
    <location>
        <begin position="1"/>
        <end position="18"/>
    </location>
</feature>
<sequence length="217" mass="22450">MILSTFIWVLPILQIAEGTVLGFNRRVETALHPALHRRQVPNVPTACKSSCDPVNTLINANCTPSQCCTTQFETNYFNCFLCVAAAANVTDFSSAQNVLNLLVQQCAANGFSIPMLTLPTDGSHGTSLASGTSASSSTSTQSSSSGISQNTVTSVSATAPLFPQTTISVLPSTTELPGTSANTSPSQTASNGSVALLSNKALGVVLCVLMGMLGFLL</sequence>
<dbReference type="Proteomes" id="UP000308652">
    <property type="component" value="Unassembled WGS sequence"/>
</dbReference>
<organism evidence="3 4">
    <name type="scientific">Crucibulum laeve</name>
    <dbReference type="NCBI Taxonomy" id="68775"/>
    <lineage>
        <taxon>Eukaryota</taxon>
        <taxon>Fungi</taxon>
        <taxon>Dikarya</taxon>
        <taxon>Basidiomycota</taxon>
        <taxon>Agaricomycotina</taxon>
        <taxon>Agaricomycetes</taxon>
        <taxon>Agaricomycetidae</taxon>
        <taxon>Agaricales</taxon>
        <taxon>Agaricineae</taxon>
        <taxon>Nidulariaceae</taxon>
        <taxon>Crucibulum</taxon>
    </lineage>
</organism>
<dbReference type="EMBL" id="ML213591">
    <property type="protein sequence ID" value="TFK43092.1"/>
    <property type="molecule type" value="Genomic_DNA"/>
</dbReference>
<accession>A0A5C3MCN2</accession>
<reference evidence="3 4" key="1">
    <citation type="journal article" date="2019" name="Nat. Ecol. Evol.">
        <title>Megaphylogeny resolves global patterns of mushroom evolution.</title>
        <authorList>
            <person name="Varga T."/>
            <person name="Krizsan K."/>
            <person name="Foldi C."/>
            <person name="Dima B."/>
            <person name="Sanchez-Garcia M."/>
            <person name="Sanchez-Ramirez S."/>
            <person name="Szollosi G.J."/>
            <person name="Szarkandi J.G."/>
            <person name="Papp V."/>
            <person name="Albert L."/>
            <person name="Andreopoulos W."/>
            <person name="Angelini C."/>
            <person name="Antonin V."/>
            <person name="Barry K.W."/>
            <person name="Bougher N.L."/>
            <person name="Buchanan P."/>
            <person name="Buyck B."/>
            <person name="Bense V."/>
            <person name="Catcheside P."/>
            <person name="Chovatia M."/>
            <person name="Cooper J."/>
            <person name="Damon W."/>
            <person name="Desjardin D."/>
            <person name="Finy P."/>
            <person name="Geml J."/>
            <person name="Haridas S."/>
            <person name="Hughes K."/>
            <person name="Justo A."/>
            <person name="Karasinski D."/>
            <person name="Kautmanova I."/>
            <person name="Kiss B."/>
            <person name="Kocsube S."/>
            <person name="Kotiranta H."/>
            <person name="LaButti K.M."/>
            <person name="Lechner B.E."/>
            <person name="Liimatainen K."/>
            <person name="Lipzen A."/>
            <person name="Lukacs Z."/>
            <person name="Mihaltcheva S."/>
            <person name="Morgado L.N."/>
            <person name="Niskanen T."/>
            <person name="Noordeloos M.E."/>
            <person name="Ohm R.A."/>
            <person name="Ortiz-Santana B."/>
            <person name="Ovrebo C."/>
            <person name="Racz N."/>
            <person name="Riley R."/>
            <person name="Savchenko A."/>
            <person name="Shiryaev A."/>
            <person name="Soop K."/>
            <person name="Spirin V."/>
            <person name="Szebenyi C."/>
            <person name="Tomsovsky M."/>
            <person name="Tulloss R.E."/>
            <person name="Uehling J."/>
            <person name="Grigoriev I.V."/>
            <person name="Vagvolgyi C."/>
            <person name="Papp T."/>
            <person name="Martin F.M."/>
            <person name="Miettinen O."/>
            <person name="Hibbett D.S."/>
            <person name="Nagy L.G."/>
        </authorList>
    </citation>
    <scope>NUCLEOTIDE SEQUENCE [LARGE SCALE GENOMIC DNA]</scope>
    <source>
        <strain evidence="3 4">CBS 166.37</strain>
    </source>
</reference>
<proteinExistence type="predicted"/>
<dbReference type="AlphaFoldDB" id="A0A5C3MCN2"/>
<gene>
    <name evidence="3" type="ORF">BDQ12DRAFT_164348</name>
</gene>